<keyword evidence="6" id="KW-1185">Reference proteome</keyword>
<dbReference type="GO" id="GO:0060271">
    <property type="term" value="P:cilium assembly"/>
    <property type="evidence" value="ECO:0007669"/>
    <property type="project" value="TreeGrafter"/>
</dbReference>
<dbReference type="SUPFAM" id="SSF69322">
    <property type="entry name" value="Tricorn protease domain 2"/>
    <property type="match status" value="1"/>
</dbReference>
<evidence type="ECO:0000313" key="5">
    <source>
        <dbReference type="EMBL" id="KAK2164924.1"/>
    </source>
</evidence>
<dbReference type="Proteomes" id="UP001208570">
    <property type="component" value="Unassembled WGS sequence"/>
</dbReference>
<dbReference type="Pfam" id="PF15911">
    <property type="entry name" value="Beta-prop_WDR19_2nd"/>
    <property type="match status" value="1"/>
</dbReference>
<feature type="domain" description="WDR19 first beta-propeller" evidence="4">
    <location>
        <begin position="18"/>
        <end position="340"/>
    </location>
</feature>
<dbReference type="SUPFAM" id="SSF50969">
    <property type="entry name" value="YVTN repeat-like/Quinoprotein amine dehydrogenase"/>
    <property type="match status" value="1"/>
</dbReference>
<feature type="non-terminal residue" evidence="5">
    <location>
        <position position="1"/>
    </location>
</feature>
<name>A0AAD9K520_9ANNE</name>
<evidence type="ECO:0000313" key="6">
    <source>
        <dbReference type="Proteomes" id="UP001208570"/>
    </source>
</evidence>
<evidence type="ECO:0000256" key="2">
    <source>
        <dbReference type="ARBA" id="ARBA00022737"/>
    </source>
</evidence>
<dbReference type="GO" id="GO:0035721">
    <property type="term" value="P:intraciliary retrograde transport"/>
    <property type="evidence" value="ECO:0007669"/>
    <property type="project" value="InterPro"/>
</dbReference>
<proteinExistence type="predicted"/>
<dbReference type="GO" id="GO:0005929">
    <property type="term" value="C:cilium"/>
    <property type="evidence" value="ECO:0007669"/>
    <property type="project" value="TreeGrafter"/>
</dbReference>
<evidence type="ECO:0000259" key="4">
    <source>
        <dbReference type="Pfam" id="PF23389"/>
    </source>
</evidence>
<sequence length="618" mass="69442">MKRVFSLSERTHGQGQLKFCWQKTLGNYLVTTGSDNTVRIFDRHGESIEDISLPGLCTGIGWDKDGDTLAIICDKCSIVFLWDANVRRTHQVDSGFRDQLTFLLWSKVGPQLAVGTMKGNLLIYNHQSSRKVPIRGKHTKKITCGAWSKQNLLALGGEDKMLTINNAEGDIIRQMSLRSDPTEIQFSEMKMAERNPVGENTVSIIVGGKNLFLYNINDPENPVELAFQPKYGSIINYKWFGDGYIMIGFSHGFFVVISTHIKEIGQEIFQARNHKDNLANIAISAALNMCATAGDNCIKIHDLSDFKEMYAVITLEDERSISDINWTDDGQLLAVSSPRGGLHVYLTKLPILGAVYQSKLAYLTSLLEVTLQDSVQLEEPVTVSVDVEPSFLGIGPYHLAVGMNNRAWFYLLTDQGPTKLKDREYLGTVQSCKLNDEYASVYFEGKVNLHVVEGATVDMSDERETRLFPDKEHADQKITCHDITQEFLIYGTDAGGIFYFFMEDWQFVNEFRHVAGIRHIYPDSTGTRLIFIDDKSDAYVYNPVNDNIVEIPDFSTTTHGVLWDNSPSDKGVFITHDEESINTYVYCRESVKGMSSFITDSGYGNEPPNIYTSGSKLL</sequence>
<keyword evidence="2" id="KW-0677">Repeat</keyword>
<reference evidence="5" key="1">
    <citation type="journal article" date="2023" name="Mol. Biol. Evol.">
        <title>Third-Generation Sequencing Reveals the Adaptive Role of the Epigenome in Three Deep-Sea Polychaetes.</title>
        <authorList>
            <person name="Perez M."/>
            <person name="Aroh O."/>
            <person name="Sun Y."/>
            <person name="Lan Y."/>
            <person name="Juniper S.K."/>
            <person name="Young C.R."/>
            <person name="Angers B."/>
            <person name="Qian P.Y."/>
        </authorList>
    </citation>
    <scope>NUCLEOTIDE SEQUENCE</scope>
    <source>
        <strain evidence="5">P08H-3</strain>
    </source>
</reference>
<organism evidence="5 6">
    <name type="scientific">Paralvinella palmiformis</name>
    <dbReference type="NCBI Taxonomy" id="53620"/>
    <lineage>
        <taxon>Eukaryota</taxon>
        <taxon>Metazoa</taxon>
        <taxon>Spiralia</taxon>
        <taxon>Lophotrochozoa</taxon>
        <taxon>Annelida</taxon>
        <taxon>Polychaeta</taxon>
        <taxon>Sedentaria</taxon>
        <taxon>Canalipalpata</taxon>
        <taxon>Terebellida</taxon>
        <taxon>Terebelliformia</taxon>
        <taxon>Alvinellidae</taxon>
        <taxon>Paralvinella</taxon>
    </lineage>
</organism>
<keyword evidence="1" id="KW-0853">WD repeat</keyword>
<feature type="domain" description="WDR19 WD40 repeat" evidence="3">
    <location>
        <begin position="360"/>
        <end position="594"/>
    </location>
</feature>
<dbReference type="InterPro" id="IPR040379">
    <property type="entry name" value="WDR19/dyf-2"/>
</dbReference>
<dbReference type="InterPro" id="IPR039468">
    <property type="entry name" value="WDR19_WD40_rpt"/>
</dbReference>
<dbReference type="InterPro" id="IPR015943">
    <property type="entry name" value="WD40/YVTN_repeat-like_dom_sf"/>
</dbReference>
<dbReference type="InterPro" id="IPR057855">
    <property type="entry name" value="Beta-prop_WDR19_1st"/>
</dbReference>
<protein>
    <recommendedName>
        <fullName evidence="7">WD repeat-containing protein 19</fullName>
    </recommendedName>
</protein>
<dbReference type="InterPro" id="IPR001680">
    <property type="entry name" value="WD40_rpt"/>
</dbReference>
<gene>
    <name evidence="5" type="ORF">LSH36_57g01018</name>
</gene>
<evidence type="ECO:0008006" key="7">
    <source>
        <dbReference type="Google" id="ProtNLM"/>
    </source>
</evidence>
<dbReference type="Gene3D" id="2.130.10.10">
    <property type="entry name" value="YVTN repeat-like/Quinoprotein amine dehydrogenase"/>
    <property type="match status" value="1"/>
</dbReference>
<evidence type="ECO:0000259" key="3">
    <source>
        <dbReference type="Pfam" id="PF15911"/>
    </source>
</evidence>
<dbReference type="FunFam" id="2.130.10.10:FF:000242">
    <property type="entry name" value="WD repeat domain 19, isoform CRA_a"/>
    <property type="match status" value="1"/>
</dbReference>
<dbReference type="PANTHER" id="PTHR14920:SF0">
    <property type="entry name" value="WD REPEAT DOMAIN 19"/>
    <property type="match status" value="1"/>
</dbReference>
<dbReference type="PANTHER" id="PTHR14920">
    <property type="entry name" value="OSMOTIC AVOIDANCE ABNORMAL PROTEIN 1/WD REPEAT MEMBRANE PROTEIN"/>
    <property type="match status" value="1"/>
</dbReference>
<accession>A0AAD9K520</accession>
<dbReference type="InterPro" id="IPR011044">
    <property type="entry name" value="Quino_amine_DH_bsu"/>
</dbReference>
<dbReference type="SMART" id="SM00320">
    <property type="entry name" value="WD40"/>
    <property type="match status" value="7"/>
</dbReference>
<comment type="caution">
    <text evidence="5">The sequence shown here is derived from an EMBL/GenBank/DDBJ whole genome shotgun (WGS) entry which is preliminary data.</text>
</comment>
<evidence type="ECO:0000256" key="1">
    <source>
        <dbReference type="ARBA" id="ARBA00022574"/>
    </source>
</evidence>
<dbReference type="GO" id="GO:0030991">
    <property type="term" value="C:intraciliary transport particle A"/>
    <property type="evidence" value="ECO:0007669"/>
    <property type="project" value="TreeGrafter"/>
</dbReference>
<dbReference type="EMBL" id="JAODUP010000057">
    <property type="protein sequence ID" value="KAK2164924.1"/>
    <property type="molecule type" value="Genomic_DNA"/>
</dbReference>
<dbReference type="Pfam" id="PF23389">
    <property type="entry name" value="Beta-prop_WDR19_1st"/>
    <property type="match status" value="1"/>
</dbReference>
<dbReference type="AlphaFoldDB" id="A0AAD9K520"/>